<proteinExistence type="predicted"/>
<organism evidence="1 2">
    <name type="scientific">Comamonas terrae</name>
    <dbReference type="NCBI Taxonomy" id="673548"/>
    <lineage>
        <taxon>Bacteria</taxon>
        <taxon>Pseudomonadati</taxon>
        <taxon>Pseudomonadota</taxon>
        <taxon>Betaproteobacteria</taxon>
        <taxon>Burkholderiales</taxon>
        <taxon>Comamonadaceae</taxon>
        <taxon>Comamonas</taxon>
    </lineage>
</organism>
<sequence length="324" mass="34564">MSDAHFDFHCSACGKCCNSPPLLSLPELFRHQHRFIGGLALRRVRRLRIGQSLAQGGRLYSIGAEDLRAAAALSAQLLHPAGDTDILLALQGMDHPSRGACPALDTDGHCSLYAAGRPATCAVVPLDALLPDRLQHLVLAGRIGEAAYFGADCLSTEARAGHRPLAAGASVLDAGYAAALALRRNDLAADRRHWGDAVWRLIGPELLGEPGVIPVEQALTVAPVTVLLVVAGASDACRQRVLDFIAAQQALIAETIAAALQRRLGDDKPFTRQLRAFADTYRALERRLREAPAPRPRVNAAELEAWLGLAPVAEASLIIPESFS</sequence>
<dbReference type="EMBL" id="JBHUMV010000003">
    <property type="protein sequence ID" value="MFD2754154.1"/>
    <property type="molecule type" value="Genomic_DNA"/>
</dbReference>
<evidence type="ECO:0000313" key="1">
    <source>
        <dbReference type="EMBL" id="MFD2754154.1"/>
    </source>
</evidence>
<gene>
    <name evidence="1" type="ORF">ACFSW6_08645</name>
</gene>
<keyword evidence="2" id="KW-1185">Reference proteome</keyword>
<evidence type="ECO:0000313" key="2">
    <source>
        <dbReference type="Proteomes" id="UP001597463"/>
    </source>
</evidence>
<dbReference type="RefSeq" id="WP_066469837.1">
    <property type="nucleotide sequence ID" value="NZ_BCNT01000001.1"/>
</dbReference>
<accession>A0ABW5UKT7</accession>
<dbReference type="Proteomes" id="UP001597463">
    <property type="component" value="Unassembled WGS sequence"/>
</dbReference>
<reference evidence="2" key="1">
    <citation type="journal article" date="2019" name="Int. J. Syst. Evol. Microbiol.">
        <title>The Global Catalogue of Microorganisms (GCM) 10K type strain sequencing project: providing services to taxonomists for standard genome sequencing and annotation.</title>
        <authorList>
            <consortium name="The Broad Institute Genomics Platform"/>
            <consortium name="The Broad Institute Genome Sequencing Center for Infectious Disease"/>
            <person name="Wu L."/>
            <person name="Ma J."/>
        </authorList>
    </citation>
    <scope>NUCLEOTIDE SEQUENCE [LARGE SCALE GENOMIC DNA]</scope>
    <source>
        <strain evidence="2">TISTR 1906</strain>
    </source>
</reference>
<comment type="caution">
    <text evidence="1">The sequence shown here is derived from an EMBL/GenBank/DDBJ whole genome shotgun (WGS) entry which is preliminary data.</text>
</comment>
<protein>
    <submittedName>
        <fullName evidence="1">YkgJ family cysteine cluster protein</fullName>
    </submittedName>
</protein>
<name>A0ABW5UKT7_9BURK</name>